<dbReference type="InterPro" id="IPR013785">
    <property type="entry name" value="Aldolase_TIM"/>
</dbReference>
<evidence type="ECO:0000313" key="9">
    <source>
        <dbReference type="Proteomes" id="UP000279994"/>
    </source>
</evidence>
<evidence type="ECO:0000256" key="3">
    <source>
        <dbReference type="ARBA" id="ARBA00022801"/>
    </source>
</evidence>
<feature type="active site" description="Proton donor" evidence="6">
    <location>
        <position position="540"/>
    </location>
</feature>
<proteinExistence type="inferred from homology"/>
<evidence type="ECO:0000256" key="5">
    <source>
        <dbReference type="PIRNR" id="PIRNR005536"/>
    </source>
</evidence>
<dbReference type="InterPro" id="IPR002252">
    <property type="entry name" value="Glyco_hydro_36"/>
</dbReference>
<dbReference type="InterPro" id="IPR000111">
    <property type="entry name" value="Glyco_hydro_27/36_CS"/>
</dbReference>
<dbReference type="FunFam" id="3.20.20.70:FF:000118">
    <property type="entry name" value="Alpha-galactosidase"/>
    <property type="match status" value="1"/>
</dbReference>
<dbReference type="EC" id="3.2.1.22" evidence="2 5"/>
<dbReference type="CDD" id="cd14791">
    <property type="entry name" value="GH36"/>
    <property type="match status" value="1"/>
</dbReference>
<dbReference type="PIRSF" id="PIRSF005536">
    <property type="entry name" value="Agal"/>
    <property type="match status" value="1"/>
</dbReference>
<dbReference type="PRINTS" id="PR00743">
    <property type="entry name" value="GLHYDRLASE36"/>
</dbReference>
<dbReference type="AlphaFoldDB" id="A0A3N0GME8"/>
<dbReference type="InterPro" id="IPR050985">
    <property type="entry name" value="Alpha-glycosidase_related"/>
</dbReference>
<evidence type="ECO:0000256" key="6">
    <source>
        <dbReference type="PIRSR" id="PIRSR005536-1"/>
    </source>
</evidence>
<dbReference type="Gene3D" id="3.20.20.70">
    <property type="entry name" value="Aldolase class I"/>
    <property type="match status" value="1"/>
</dbReference>
<reference evidence="8 9" key="1">
    <citation type="submission" date="2018-11" db="EMBL/GenBank/DDBJ databases">
        <authorList>
            <person name="Li F."/>
        </authorList>
    </citation>
    <scope>NUCLEOTIDE SEQUENCE [LARGE SCALE GENOMIC DNA]</scope>
    <source>
        <strain evidence="8 9">Gsoil 818</strain>
    </source>
</reference>
<dbReference type="Pfam" id="PF16875">
    <property type="entry name" value="Glyco_hydro_36N"/>
    <property type="match status" value="1"/>
</dbReference>
<name>A0A3N0GME8_9ACTN</name>
<comment type="catalytic activity">
    <reaction evidence="1 5">
        <text>Hydrolysis of terminal, non-reducing alpha-D-galactose residues in alpha-D-galactosides, including galactose oligosaccharides, galactomannans and galactolipids.</text>
        <dbReference type="EC" id="3.2.1.22"/>
    </reaction>
</comment>
<gene>
    <name evidence="8" type="ORF">EFL26_11585</name>
</gene>
<evidence type="ECO:0000313" key="8">
    <source>
        <dbReference type="EMBL" id="RNM13635.1"/>
    </source>
</evidence>
<evidence type="ECO:0000259" key="7">
    <source>
        <dbReference type="Pfam" id="PF16875"/>
    </source>
</evidence>
<dbReference type="EMBL" id="RJSF01000040">
    <property type="protein sequence ID" value="RNM13635.1"/>
    <property type="molecule type" value="Genomic_DNA"/>
</dbReference>
<dbReference type="SUPFAM" id="SSF51445">
    <property type="entry name" value="(Trans)glycosidases"/>
    <property type="match status" value="1"/>
</dbReference>
<keyword evidence="4 5" id="KW-0326">Glycosidase</keyword>
<dbReference type="Pfam" id="PF02065">
    <property type="entry name" value="Melibiase"/>
    <property type="match status" value="1"/>
</dbReference>
<dbReference type="InterPro" id="IPR017853">
    <property type="entry name" value="GH"/>
</dbReference>
<comment type="similarity">
    <text evidence="5">Belongs to the glycosyl hydrolase.</text>
</comment>
<accession>A0A3N0GME8</accession>
<protein>
    <recommendedName>
        <fullName evidence="2 5">Alpha-galactosidase</fullName>
        <ecNumber evidence="2 5">3.2.1.22</ecNumber>
    </recommendedName>
</protein>
<dbReference type="PROSITE" id="PS00512">
    <property type="entry name" value="ALPHA_GALACTOSIDASE"/>
    <property type="match status" value="1"/>
</dbReference>
<sequence length="741" mass="80422">MSTETTSGATGVRATPAEPTGVVHLRRGGTSVVLRLDADVLPCVLHWGPDLGEASADDLDALAAAVLLPARDSVMYRQESVSLLPQHSSGWLGRPGLLGSREGAAWSVAFDAVSHRVDEAGTDDWSDGPDDGVRLVSTGTDGASALEVTTELRLLASGLVALRATVTNLGTDRYEVLHLEPALPVPEVAQELLDTTGRHARERVPQRLPFAAGQWVREAWGGRPGHDFPTVLCAGEPGFGFRRGTVWGVHLAWSGNQVVSAERHTSGWRLLRGGERLLPAEGLLEPGAAYASPWLLGSWGEGLDALSGRFHETLRARPQHPRSPRPVVLNTWEAVYFDHDLPTLLALAETAAQIGIERFVLDDGWFHARRDDRAGLGDWHVDAEVWPEGLTPLVERVRELGMEFGLWVEPEMVNLDSDLARAHPDWVLQTAHGPGLPSRHQHVLDLGHPEAYAYVVERISALVGQHGIASLKWDHNRPLVDAGHGPVRHPGVHAQTEAAYRMMAELKARHPGLEIESCCGGGGRLDLGIMEHADRAWVSDCIDAHERHRIVRWTGLTLPLELMGTHVGASRDHTTGRRLSLDFRGGTALFGHFGVEWDLTAATHDDVEQLRGWIDRYKRERSLLHTGTVVHADLDGTGLDLTGVVARDRSEALYRLSALEQTLVTPPGRVPLPGLDPGRVYLVTATPTPTVPIQGVAAATASDLPWARDGLRMTGRLLEHVGVQAPGLPVDELVLIRATAV</sequence>
<organism evidence="8 9">
    <name type="scientific">Nocardioides pocheonensis</name>
    <dbReference type="NCBI Taxonomy" id="661485"/>
    <lineage>
        <taxon>Bacteria</taxon>
        <taxon>Bacillati</taxon>
        <taxon>Actinomycetota</taxon>
        <taxon>Actinomycetes</taxon>
        <taxon>Propionibacteriales</taxon>
        <taxon>Nocardioidaceae</taxon>
        <taxon>Nocardioides</taxon>
    </lineage>
</organism>
<dbReference type="RefSeq" id="WP_123223042.1">
    <property type="nucleotide sequence ID" value="NZ_RJSF01000040.1"/>
</dbReference>
<dbReference type="InterPro" id="IPR031704">
    <property type="entry name" value="Glyco_hydro_36_N"/>
</dbReference>
<dbReference type="PANTHER" id="PTHR43053:SF3">
    <property type="entry name" value="ALPHA-GALACTOSIDASE C-RELATED"/>
    <property type="match status" value="1"/>
</dbReference>
<dbReference type="OrthoDB" id="9758822at2"/>
<dbReference type="GO" id="GO:0016052">
    <property type="term" value="P:carbohydrate catabolic process"/>
    <property type="evidence" value="ECO:0007669"/>
    <property type="project" value="InterPro"/>
</dbReference>
<feature type="active site" description="Nucleophile" evidence="6">
    <location>
        <position position="474"/>
    </location>
</feature>
<evidence type="ECO:0000256" key="1">
    <source>
        <dbReference type="ARBA" id="ARBA00001255"/>
    </source>
</evidence>
<keyword evidence="9" id="KW-1185">Reference proteome</keyword>
<dbReference type="Gene3D" id="2.70.98.60">
    <property type="entry name" value="alpha-galactosidase from lactobacil brevis"/>
    <property type="match status" value="1"/>
</dbReference>
<dbReference type="GO" id="GO:0004557">
    <property type="term" value="F:alpha-galactosidase activity"/>
    <property type="evidence" value="ECO:0007669"/>
    <property type="project" value="UniProtKB-UniRule"/>
</dbReference>
<dbReference type="Proteomes" id="UP000279994">
    <property type="component" value="Unassembled WGS sequence"/>
</dbReference>
<feature type="domain" description="Glycosyl hydrolase family 36 N-terminal" evidence="7">
    <location>
        <begin position="42"/>
        <end position="280"/>
    </location>
</feature>
<dbReference type="InterPro" id="IPR038417">
    <property type="entry name" value="Alpga-gal_N_sf"/>
</dbReference>
<comment type="caution">
    <text evidence="8">The sequence shown here is derived from an EMBL/GenBank/DDBJ whole genome shotgun (WGS) entry which is preliminary data.</text>
</comment>
<evidence type="ECO:0000256" key="4">
    <source>
        <dbReference type="ARBA" id="ARBA00023295"/>
    </source>
</evidence>
<keyword evidence="3 5" id="KW-0378">Hydrolase</keyword>
<dbReference type="PANTHER" id="PTHR43053">
    <property type="entry name" value="GLYCOSIDASE FAMILY 31"/>
    <property type="match status" value="1"/>
</dbReference>
<evidence type="ECO:0000256" key="2">
    <source>
        <dbReference type="ARBA" id="ARBA00012755"/>
    </source>
</evidence>